<organism evidence="4 5">
    <name type="scientific">Kushneria phosphatilytica</name>
    <dbReference type="NCBI Taxonomy" id="657387"/>
    <lineage>
        <taxon>Bacteria</taxon>
        <taxon>Pseudomonadati</taxon>
        <taxon>Pseudomonadota</taxon>
        <taxon>Gammaproteobacteria</taxon>
        <taxon>Oceanospirillales</taxon>
        <taxon>Halomonadaceae</taxon>
        <taxon>Kushneria</taxon>
    </lineage>
</organism>
<feature type="compositionally biased region" description="Low complexity" evidence="1">
    <location>
        <begin position="152"/>
        <end position="164"/>
    </location>
</feature>
<dbReference type="EMBL" id="CP043420">
    <property type="protein sequence ID" value="QEL10112.1"/>
    <property type="molecule type" value="Genomic_DNA"/>
</dbReference>
<feature type="transmembrane region" description="Helical" evidence="2">
    <location>
        <begin position="303"/>
        <end position="328"/>
    </location>
</feature>
<keyword evidence="3" id="KW-0732">Signal</keyword>
<evidence type="ECO:0000256" key="1">
    <source>
        <dbReference type="SAM" id="MobiDB-lite"/>
    </source>
</evidence>
<feature type="compositionally biased region" description="Polar residues" evidence="1">
    <location>
        <begin position="165"/>
        <end position="177"/>
    </location>
</feature>
<feature type="chain" id="PRO_5043713842" evidence="3">
    <location>
        <begin position="23"/>
        <end position="384"/>
    </location>
</feature>
<feature type="transmembrane region" description="Helical" evidence="2">
    <location>
        <begin position="340"/>
        <end position="362"/>
    </location>
</feature>
<name>A0A1S1NLI6_9GAMM</name>
<dbReference type="STRING" id="657387.BH688_15585"/>
<evidence type="ECO:0000313" key="5">
    <source>
        <dbReference type="Proteomes" id="UP000322553"/>
    </source>
</evidence>
<feature type="region of interest" description="Disordered" evidence="1">
    <location>
        <begin position="152"/>
        <end position="178"/>
    </location>
</feature>
<dbReference type="OrthoDB" id="241383at2"/>
<keyword evidence="5" id="KW-1185">Reference proteome</keyword>
<proteinExistence type="predicted"/>
<sequence>MKRLALCALIALLMAGVLGATATSTPFREQLLDAELDDSLPSPMARSLRDESTALQTVFLAYANEPTLLLAARLALLRHGDIARQVLGEYGLDEDFQQALSRFGADAVLPVAYFHDHEIATLNLRHWASQRYRQASNALAAWWADEDASQSSTSSADARTAGSSETTEPHSQGSLTPHQRGDYAVAWLNREGHGVLDQFVVDEHQQVAWLQSERVLSDVSDFFTSGIRDLDRKWQQGEPVRASDVAWAGVDLLAMTSVVKVLRVGRGLKAAGGEARTARTGSRASRGLLPGLKFARLSRPAKFAALGATGWLVVRHPSLVSAFGATLADWLGWPVKLVQFMVWAVILTPLLWLIGIAYRWLVAPLLRLVESMTSVILRSRPADH</sequence>
<keyword evidence="2" id="KW-0472">Membrane</keyword>
<dbReference type="RefSeq" id="WP_070981412.1">
    <property type="nucleotide sequence ID" value="NZ_CP043420.1"/>
</dbReference>
<protein>
    <submittedName>
        <fullName evidence="4">Uncharacterized protein</fullName>
    </submittedName>
</protein>
<gene>
    <name evidence="4" type="ORF">FY550_02520</name>
</gene>
<evidence type="ECO:0000256" key="3">
    <source>
        <dbReference type="SAM" id="SignalP"/>
    </source>
</evidence>
<keyword evidence="2" id="KW-0812">Transmembrane</keyword>
<feature type="signal peptide" evidence="3">
    <location>
        <begin position="1"/>
        <end position="22"/>
    </location>
</feature>
<keyword evidence="2" id="KW-1133">Transmembrane helix</keyword>
<evidence type="ECO:0000256" key="2">
    <source>
        <dbReference type="SAM" id="Phobius"/>
    </source>
</evidence>
<dbReference type="KEGG" id="kuy:FY550_02520"/>
<dbReference type="Proteomes" id="UP000322553">
    <property type="component" value="Chromosome"/>
</dbReference>
<accession>A0A1S1NLI6</accession>
<evidence type="ECO:0000313" key="4">
    <source>
        <dbReference type="EMBL" id="QEL10112.1"/>
    </source>
</evidence>
<reference evidence="4 5" key="1">
    <citation type="submission" date="2019-08" db="EMBL/GenBank/DDBJ databases">
        <title>Complete genome sequence of Kushneria sp. YCWA18, a halophilic phosphate-solubilizing bacterium isolated from Daqiao saltern in China.</title>
        <authorList>
            <person name="Du G.-X."/>
            <person name="Qu L.-Y."/>
        </authorList>
    </citation>
    <scope>NUCLEOTIDE SEQUENCE [LARGE SCALE GENOMIC DNA]</scope>
    <source>
        <strain evidence="4 5">YCWA18</strain>
    </source>
</reference>
<dbReference type="AlphaFoldDB" id="A0A1S1NLI6"/>